<evidence type="ECO:0000313" key="1">
    <source>
        <dbReference type="EMBL" id="TKB52774.1"/>
    </source>
</evidence>
<name>A0A4U1BMW9_9GAMM</name>
<dbReference type="AlphaFoldDB" id="A0A4U1BMW9"/>
<gene>
    <name evidence="1" type="ORF">FCL42_15810</name>
</gene>
<reference evidence="1 2" key="1">
    <citation type="submission" date="2019-04" db="EMBL/GenBank/DDBJ databases">
        <authorList>
            <person name="Hwang J.C."/>
        </authorList>
    </citation>
    <scope>NUCLEOTIDE SEQUENCE [LARGE SCALE GENOMIC DNA]</scope>
    <source>
        <strain evidence="1 2">IMCC35002</strain>
    </source>
</reference>
<dbReference type="EMBL" id="SWCJ01000014">
    <property type="protein sequence ID" value="TKB52774.1"/>
    <property type="molecule type" value="Genomic_DNA"/>
</dbReference>
<accession>A0A4U1BMW9</accession>
<organism evidence="1 2">
    <name type="scientific">Ferrimonas aestuarii</name>
    <dbReference type="NCBI Taxonomy" id="2569539"/>
    <lineage>
        <taxon>Bacteria</taxon>
        <taxon>Pseudomonadati</taxon>
        <taxon>Pseudomonadota</taxon>
        <taxon>Gammaproteobacteria</taxon>
        <taxon>Alteromonadales</taxon>
        <taxon>Ferrimonadaceae</taxon>
        <taxon>Ferrimonas</taxon>
    </lineage>
</organism>
<dbReference type="RefSeq" id="WP_136864397.1">
    <property type="nucleotide sequence ID" value="NZ_SWCJ01000014.1"/>
</dbReference>
<comment type="caution">
    <text evidence="1">The sequence shown here is derived from an EMBL/GenBank/DDBJ whole genome shotgun (WGS) entry which is preliminary data.</text>
</comment>
<keyword evidence="2" id="KW-1185">Reference proteome</keyword>
<proteinExistence type="predicted"/>
<protein>
    <submittedName>
        <fullName evidence="1">Uncharacterized protein</fullName>
    </submittedName>
</protein>
<dbReference type="Proteomes" id="UP000305675">
    <property type="component" value="Unassembled WGS sequence"/>
</dbReference>
<evidence type="ECO:0000313" key="2">
    <source>
        <dbReference type="Proteomes" id="UP000305675"/>
    </source>
</evidence>
<sequence length="106" mass="12121">MDTHHFSLNSNLHFTPRLISHQMADVSLMLQQLLPQRTLSSLGELESALAFDLWIASSRFEQFDSHNIQSVLRLYEHHLGLGVQVESIAWDLSQFLAQCHNSGHCH</sequence>